<feature type="transmembrane region" description="Helical" evidence="14">
    <location>
        <begin position="12"/>
        <end position="34"/>
    </location>
</feature>
<evidence type="ECO:0000313" key="17">
    <source>
        <dbReference type="EMBL" id="MFC5446925.1"/>
    </source>
</evidence>
<evidence type="ECO:0000256" key="8">
    <source>
        <dbReference type="ARBA" id="ARBA00022741"/>
    </source>
</evidence>
<evidence type="ECO:0000313" key="18">
    <source>
        <dbReference type="Proteomes" id="UP001596044"/>
    </source>
</evidence>
<keyword evidence="13 14" id="KW-0472">Membrane</keyword>
<evidence type="ECO:0000259" key="15">
    <source>
        <dbReference type="PROSITE" id="PS50109"/>
    </source>
</evidence>
<dbReference type="InterPro" id="IPR036097">
    <property type="entry name" value="HisK_dim/P_sf"/>
</dbReference>
<dbReference type="Gene3D" id="1.10.287.130">
    <property type="match status" value="1"/>
</dbReference>
<comment type="caution">
    <text evidence="17">The sequence shown here is derived from an EMBL/GenBank/DDBJ whole genome shotgun (WGS) entry which is preliminary data.</text>
</comment>
<dbReference type="Gene3D" id="3.30.565.10">
    <property type="entry name" value="Histidine kinase-like ATPase, C-terminal domain"/>
    <property type="match status" value="1"/>
</dbReference>
<evidence type="ECO:0000256" key="13">
    <source>
        <dbReference type="ARBA" id="ARBA00023136"/>
    </source>
</evidence>
<dbReference type="PRINTS" id="PR00344">
    <property type="entry name" value="BCTRLSENSOR"/>
</dbReference>
<dbReference type="InterPro" id="IPR050398">
    <property type="entry name" value="HssS/ArlS-like"/>
</dbReference>
<dbReference type="SMART" id="SM00388">
    <property type="entry name" value="HisKA"/>
    <property type="match status" value="1"/>
</dbReference>
<dbReference type="InterPro" id="IPR003661">
    <property type="entry name" value="HisK_dim/P_dom"/>
</dbReference>
<keyword evidence="12" id="KW-0902">Two-component regulatory system</keyword>
<dbReference type="InterPro" id="IPR003660">
    <property type="entry name" value="HAMP_dom"/>
</dbReference>
<keyword evidence="4" id="KW-1003">Cell membrane</keyword>
<dbReference type="CDD" id="cd06225">
    <property type="entry name" value="HAMP"/>
    <property type="match status" value="1"/>
</dbReference>
<name>A0ABW0K0M7_9BACL</name>
<dbReference type="Pfam" id="PF02518">
    <property type="entry name" value="HATPase_c"/>
    <property type="match status" value="1"/>
</dbReference>
<dbReference type="Pfam" id="PF00672">
    <property type="entry name" value="HAMP"/>
    <property type="match status" value="1"/>
</dbReference>
<gene>
    <name evidence="17" type="ORF">ACFPOG_01500</name>
</gene>
<dbReference type="InterPro" id="IPR036890">
    <property type="entry name" value="HATPase_C_sf"/>
</dbReference>
<keyword evidence="7 14" id="KW-0812">Transmembrane</keyword>
<keyword evidence="6" id="KW-0808">Transferase</keyword>
<dbReference type="RefSeq" id="WP_270880387.1">
    <property type="nucleotide sequence ID" value="NZ_JAQFVF010000033.1"/>
</dbReference>
<dbReference type="SUPFAM" id="SSF55874">
    <property type="entry name" value="ATPase domain of HSP90 chaperone/DNA topoisomerase II/histidine kinase"/>
    <property type="match status" value="1"/>
</dbReference>
<evidence type="ECO:0000256" key="12">
    <source>
        <dbReference type="ARBA" id="ARBA00023012"/>
    </source>
</evidence>
<keyword evidence="9" id="KW-0418">Kinase</keyword>
<evidence type="ECO:0000256" key="3">
    <source>
        <dbReference type="ARBA" id="ARBA00012438"/>
    </source>
</evidence>
<accession>A0ABW0K0M7</accession>
<evidence type="ECO:0000256" key="6">
    <source>
        <dbReference type="ARBA" id="ARBA00022679"/>
    </source>
</evidence>
<evidence type="ECO:0000259" key="16">
    <source>
        <dbReference type="PROSITE" id="PS50885"/>
    </source>
</evidence>
<evidence type="ECO:0000256" key="14">
    <source>
        <dbReference type="SAM" id="Phobius"/>
    </source>
</evidence>
<dbReference type="InterPro" id="IPR004358">
    <property type="entry name" value="Sig_transdc_His_kin-like_C"/>
</dbReference>
<dbReference type="EMBL" id="JBHSMJ010000004">
    <property type="protein sequence ID" value="MFC5446925.1"/>
    <property type="molecule type" value="Genomic_DNA"/>
</dbReference>
<dbReference type="InterPro" id="IPR003594">
    <property type="entry name" value="HATPase_dom"/>
</dbReference>
<evidence type="ECO:0000256" key="4">
    <source>
        <dbReference type="ARBA" id="ARBA00022475"/>
    </source>
</evidence>
<comment type="catalytic activity">
    <reaction evidence="1">
        <text>ATP + protein L-histidine = ADP + protein N-phospho-L-histidine.</text>
        <dbReference type="EC" id="2.7.13.3"/>
    </reaction>
</comment>
<protein>
    <recommendedName>
        <fullName evidence="3">histidine kinase</fullName>
        <ecNumber evidence="3">2.7.13.3</ecNumber>
    </recommendedName>
</protein>
<keyword evidence="5" id="KW-0597">Phosphoprotein</keyword>
<evidence type="ECO:0000256" key="2">
    <source>
        <dbReference type="ARBA" id="ARBA00004651"/>
    </source>
</evidence>
<dbReference type="CDD" id="cd00075">
    <property type="entry name" value="HATPase"/>
    <property type="match status" value="1"/>
</dbReference>
<comment type="subcellular location">
    <subcellularLocation>
        <location evidence="2">Cell membrane</location>
        <topology evidence="2">Multi-pass membrane protein</topology>
    </subcellularLocation>
</comment>
<keyword evidence="8" id="KW-0547">Nucleotide-binding</keyword>
<evidence type="ECO:0000256" key="5">
    <source>
        <dbReference type="ARBA" id="ARBA00022553"/>
    </source>
</evidence>
<dbReference type="Gene3D" id="6.10.340.10">
    <property type="match status" value="1"/>
</dbReference>
<sequence>MSIRLRLVLSYIAMLLVPLVLSGLAVILISIATLGSMKSLFQVDYTHGNPIKRVIDQEAEINAYIKAESDVEPDQFMSEPFLNELNERLHKINMGLIVRKENALLFVSPYLKQGQEVDAAKLPTFGGGSSSSHFDHNQSSLWITRQQDFLFGDKSKGSVFIFLDGTTFQKYLHRFSKSVIFAFITILVLTNGVLTYLVSRSIIRPLKALKQAAEQIKDGNLDFQVKTASCDEIGELSKAFEEMRRQLKRSVEMQLQYEENRKELISNISHDLKTPVTAIKGYVEGIMDGVTNSPDKLDRYVRTIYHKAVDMDRLIDELFLFSKLDLGKVPFQFETVDIRGYVQDCVQELQFDMEKKGVRLVLSDLPEAPLLITADREKLKRVFLNVIENAVKYRSMADCFIRLQVQDIDGSAVIQIEDNGQGISEEALPYIFDRFYRADPSRNTSTGGSGLGLAIAKQIMEEHGGAIWASSRLGEGTIVFMALPLTKQEQGGQGE</sequence>
<dbReference type="SUPFAM" id="SSF47384">
    <property type="entry name" value="Homodimeric domain of signal transducing histidine kinase"/>
    <property type="match status" value="1"/>
</dbReference>
<evidence type="ECO:0000256" key="10">
    <source>
        <dbReference type="ARBA" id="ARBA00022840"/>
    </source>
</evidence>
<keyword evidence="18" id="KW-1185">Reference proteome</keyword>
<keyword evidence="10 17" id="KW-0067">ATP-binding</keyword>
<dbReference type="CDD" id="cd00082">
    <property type="entry name" value="HisKA"/>
    <property type="match status" value="1"/>
</dbReference>
<dbReference type="GO" id="GO:0005524">
    <property type="term" value="F:ATP binding"/>
    <property type="evidence" value="ECO:0007669"/>
    <property type="project" value="UniProtKB-KW"/>
</dbReference>
<dbReference type="PANTHER" id="PTHR45528:SF1">
    <property type="entry name" value="SENSOR HISTIDINE KINASE CPXA"/>
    <property type="match status" value="1"/>
</dbReference>
<proteinExistence type="predicted"/>
<dbReference type="PROSITE" id="PS50885">
    <property type="entry name" value="HAMP"/>
    <property type="match status" value="1"/>
</dbReference>
<dbReference type="PANTHER" id="PTHR45528">
    <property type="entry name" value="SENSOR HISTIDINE KINASE CPXA"/>
    <property type="match status" value="1"/>
</dbReference>
<evidence type="ECO:0000256" key="7">
    <source>
        <dbReference type="ARBA" id="ARBA00022692"/>
    </source>
</evidence>
<evidence type="ECO:0000256" key="11">
    <source>
        <dbReference type="ARBA" id="ARBA00022989"/>
    </source>
</evidence>
<feature type="transmembrane region" description="Helical" evidence="14">
    <location>
        <begin position="179"/>
        <end position="198"/>
    </location>
</feature>
<dbReference type="PROSITE" id="PS50109">
    <property type="entry name" value="HIS_KIN"/>
    <property type="match status" value="1"/>
</dbReference>
<dbReference type="SMART" id="SM00304">
    <property type="entry name" value="HAMP"/>
    <property type="match status" value="1"/>
</dbReference>
<keyword evidence="11 14" id="KW-1133">Transmembrane helix</keyword>
<dbReference type="SMART" id="SM00387">
    <property type="entry name" value="HATPase_c"/>
    <property type="match status" value="1"/>
</dbReference>
<evidence type="ECO:0000256" key="1">
    <source>
        <dbReference type="ARBA" id="ARBA00000085"/>
    </source>
</evidence>
<dbReference type="EC" id="2.7.13.3" evidence="3"/>
<feature type="domain" description="Histidine kinase" evidence="15">
    <location>
        <begin position="267"/>
        <end position="487"/>
    </location>
</feature>
<feature type="domain" description="HAMP" evidence="16">
    <location>
        <begin position="200"/>
        <end position="252"/>
    </location>
</feature>
<dbReference type="Pfam" id="PF00512">
    <property type="entry name" value="HisKA"/>
    <property type="match status" value="1"/>
</dbReference>
<evidence type="ECO:0000256" key="9">
    <source>
        <dbReference type="ARBA" id="ARBA00022777"/>
    </source>
</evidence>
<dbReference type="SUPFAM" id="SSF158472">
    <property type="entry name" value="HAMP domain-like"/>
    <property type="match status" value="1"/>
</dbReference>
<dbReference type="Proteomes" id="UP001596044">
    <property type="component" value="Unassembled WGS sequence"/>
</dbReference>
<reference evidence="18" key="1">
    <citation type="journal article" date="2019" name="Int. J. Syst. Evol. Microbiol.">
        <title>The Global Catalogue of Microorganisms (GCM) 10K type strain sequencing project: providing services to taxonomists for standard genome sequencing and annotation.</title>
        <authorList>
            <consortium name="The Broad Institute Genomics Platform"/>
            <consortium name="The Broad Institute Genome Sequencing Center for Infectious Disease"/>
            <person name="Wu L."/>
            <person name="Ma J."/>
        </authorList>
    </citation>
    <scope>NUCLEOTIDE SEQUENCE [LARGE SCALE GENOMIC DNA]</scope>
    <source>
        <strain evidence="18">KACC 11904</strain>
    </source>
</reference>
<organism evidence="17 18">
    <name type="scientific">Paenibacillus aestuarii</name>
    <dbReference type="NCBI Taxonomy" id="516965"/>
    <lineage>
        <taxon>Bacteria</taxon>
        <taxon>Bacillati</taxon>
        <taxon>Bacillota</taxon>
        <taxon>Bacilli</taxon>
        <taxon>Bacillales</taxon>
        <taxon>Paenibacillaceae</taxon>
        <taxon>Paenibacillus</taxon>
    </lineage>
</organism>
<dbReference type="InterPro" id="IPR005467">
    <property type="entry name" value="His_kinase_dom"/>
</dbReference>